<organism evidence="2 3">
    <name type="scientific">Sphagnum jensenii</name>
    <dbReference type="NCBI Taxonomy" id="128206"/>
    <lineage>
        <taxon>Eukaryota</taxon>
        <taxon>Viridiplantae</taxon>
        <taxon>Streptophyta</taxon>
        <taxon>Embryophyta</taxon>
        <taxon>Bryophyta</taxon>
        <taxon>Sphagnophytina</taxon>
        <taxon>Sphagnopsida</taxon>
        <taxon>Sphagnales</taxon>
        <taxon>Sphagnaceae</taxon>
        <taxon>Sphagnum</taxon>
    </lineage>
</organism>
<protein>
    <submittedName>
        <fullName evidence="2">Uncharacterized protein</fullName>
    </submittedName>
</protein>
<evidence type="ECO:0000313" key="2">
    <source>
        <dbReference type="EMBL" id="CAK9871982.1"/>
    </source>
</evidence>
<dbReference type="Proteomes" id="UP001497522">
    <property type="component" value="Chromosome 2"/>
</dbReference>
<gene>
    <name evidence="2" type="ORF">CSSPJE1EN2_LOCUS14579</name>
</gene>
<reference evidence="2 3" key="1">
    <citation type="submission" date="2024-03" db="EMBL/GenBank/DDBJ databases">
        <authorList>
            <consortium name="ELIXIR-Norway"/>
            <consortium name="Elixir Norway"/>
        </authorList>
    </citation>
    <scope>NUCLEOTIDE SEQUENCE [LARGE SCALE GENOMIC DNA]</scope>
</reference>
<evidence type="ECO:0000313" key="3">
    <source>
        <dbReference type="Proteomes" id="UP001497522"/>
    </source>
</evidence>
<dbReference type="EMBL" id="OZ023703">
    <property type="protein sequence ID" value="CAK9871982.1"/>
    <property type="molecule type" value="Genomic_DNA"/>
</dbReference>
<sequence>MQSIQGPHSHKNLKKPLAVCSKEQELPCGIVDQEQSQDLSSNAKHSRSTFPQKPQEANCSVQVKNKESSLPFLLYLQVNFAVV</sequence>
<proteinExistence type="predicted"/>
<feature type="compositionally biased region" description="Polar residues" evidence="1">
    <location>
        <begin position="33"/>
        <end position="58"/>
    </location>
</feature>
<evidence type="ECO:0000256" key="1">
    <source>
        <dbReference type="SAM" id="MobiDB-lite"/>
    </source>
</evidence>
<feature type="region of interest" description="Disordered" evidence="1">
    <location>
        <begin position="31"/>
        <end position="58"/>
    </location>
</feature>
<accession>A0ABP1B9Q7</accession>
<keyword evidence="3" id="KW-1185">Reference proteome</keyword>
<name>A0ABP1B9Q7_9BRYO</name>